<reference evidence="2 3" key="1">
    <citation type="journal article" date="2017" name="Int. J. Syst. Evol. Microbiol.">
        <title>Desulfovibrio senegalensis sp. nov., a mesophilic sulfate reducer isolated from marine sediment.</title>
        <authorList>
            <person name="Thioye A."/>
            <person name="Gam Z.B.A."/>
            <person name="Mbengue M."/>
            <person name="Cayol J.L."/>
            <person name="Joseph-Bartoli M."/>
            <person name="Toure-Kane C."/>
            <person name="Labat M."/>
        </authorList>
    </citation>
    <scope>NUCLEOTIDE SEQUENCE [LARGE SCALE GENOMIC DNA]</scope>
    <source>
        <strain evidence="2 3">DSM 101509</strain>
    </source>
</reference>
<dbReference type="EMBL" id="WAIE01000001">
    <property type="protein sequence ID" value="KAB1443746.1"/>
    <property type="molecule type" value="Genomic_DNA"/>
</dbReference>
<name>A0A6N6N6U0_9BACT</name>
<feature type="coiled-coil region" evidence="1">
    <location>
        <begin position="27"/>
        <end position="54"/>
    </location>
</feature>
<sequence length="75" mass="8695">MLNTTESTTLNLIRRLDQTLVNRYRESLEIEDQIASLQAKQDELDKEVEEAFTLRNGLVDMIGQDEAYDDLPSFM</sequence>
<keyword evidence="1" id="KW-0175">Coiled coil</keyword>
<dbReference type="AlphaFoldDB" id="A0A6N6N6U0"/>
<comment type="caution">
    <text evidence="2">The sequence shown here is derived from an EMBL/GenBank/DDBJ whole genome shotgun (WGS) entry which is preliminary data.</text>
</comment>
<dbReference type="RefSeq" id="WP_151150119.1">
    <property type="nucleotide sequence ID" value="NZ_WAIE01000001.1"/>
</dbReference>
<protein>
    <submittedName>
        <fullName evidence="2">Uncharacterized protein</fullName>
    </submittedName>
</protein>
<organism evidence="2 3">
    <name type="scientific">Pseudodesulfovibrio senegalensis</name>
    <dbReference type="NCBI Taxonomy" id="1721087"/>
    <lineage>
        <taxon>Bacteria</taxon>
        <taxon>Pseudomonadati</taxon>
        <taxon>Thermodesulfobacteriota</taxon>
        <taxon>Desulfovibrionia</taxon>
        <taxon>Desulfovibrionales</taxon>
        <taxon>Desulfovibrionaceae</taxon>
    </lineage>
</organism>
<evidence type="ECO:0000313" key="3">
    <source>
        <dbReference type="Proteomes" id="UP000438699"/>
    </source>
</evidence>
<gene>
    <name evidence="2" type="ORF">F8A88_05790</name>
</gene>
<dbReference type="Proteomes" id="UP000438699">
    <property type="component" value="Unassembled WGS sequence"/>
</dbReference>
<keyword evidence="3" id="KW-1185">Reference proteome</keyword>
<accession>A0A6N6N6U0</accession>
<evidence type="ECO:0000313" key="2">
    <source>
        <dbReference type="EMBL" id="KAB1443746.1"/>
    </source>
</evidence>
<proteinExistence type="predicted"/>
<evidence type="ECO:0000256" key="1">
    <source>
        <dbReference type="SAM" id="Coils"/>
    </source>
</evidence>